<keyword evidence="1" id="KW-0805">Transcription regulation</keyword>
<evidence type="ECO:0000256" key="1">
    <source>
        <dbReference type="ARBA" id="ARBA00023015"/>
    </source>
</evidence>
<evidence type="ECO:0000313" key="5">
    <source>
        <dbReference type="Proteomes" id="UP000436088"/>
    </source>
</evidence>
<organism evidence="4 5">
    <name type="scientific">Hibiscus syriacus</name>
    <name type="common">Rose of Sharon</name>
    <dbReference type="NCBI Taxonomy" id="106335"/>
    <lineage>
        <taxon>Eukaryota</taxon>
        <taxon>Viridiplantae</taxon>
        <taxon>Streptophyta</taxon>
        <taxon>Embryophyta</taxon>
        <taxon>Tracheophyta</taxon>
        <taxon>Spermatophyta</taxon>
        <taxon>Magnoliopsida</taxon>
        <taxon>eudicotyledons</taxon>
        <taxon>Gunneridae</taxon>
        <taxon>Pentapetalae</taxon>
        <taxon>rosids</taxon>
        <taxon>malvids</taxon>
        <taxon>Malvales</taxon>
        <taxon>Malvaceae</taxon>
        <taxon>Malvoideae</taxon>
        <taxon>Hibiscus</taxon>
    </lineage>
</organism>
<feature type="region of interest" description="SAW" evidence="3">
    <location>
        <begin position="425"/>
        <end position="503"/>
    </location>
</feature>
<proteinExistence type="inferred from homology"/>
<sequence length="503" mass="56892">MQMEFHHPYWPKYNPVGSPFEEGFFLPEMDTHVDTFKFSTSSVSIQDFSDVSSSTPYGSEINSSHFLGDHFPAILPWIDHQFRLDGVENCSEWMVSDSSISSQRILMEDVHLPPSSGEISMNGLPSVQPCLVLPDENMEIDNHLSILHLLKAFGDAVGNKQMELAGEVIRRLKEKASPTGKSTERLAFYLTLSSDNQASYLMQESSKNQEAAFKAFYQIFPYSRFAHFAANSSILEAIPAYATVLHVVDFDIGKGIQWPPLIETLGRRGLQILRLTAIRWEEESGSCNATTNFEDTKKQLCKHAKNFGLRLEVEETDIEGLVSKVKMDSDWLAFNCMVGLPHMEQRSVKHVEEFLTTAKALIGNDRTKGVITLGDGVGIEKWMDYTSFDSFFEAQLIYFQALLESMEQFRFLEARIAMECLFVVPHLCSLADVGQWKETWRAGCCLTKLGLEPLRMSWENHLEATEVVSEGEGSYWVRVQGEENNQMVLGYMGAPMVTMSSWI</sequence>
<protein>
    <submittedName>
        <fullName evidence="4">Glutaredoxin family protein</fullName>
    </submittedName>
</protein>
<comment type="caution">
    <text evidence="4">The sequence shown here is derived from an EMBL/GenBank/DDBJ whole genome shotgun (WGS) entry which is preliminary data.</text>
</comment>
<dbReference type="PANTHER" id="PTHR31636">
    <property type="entry name" value="OSJNBA0084A10.13 PROTEIN-RELATED"/>
    <property type="match status" value="1"/>
</dbReference>
<name>A0A6A3B4U0_HIBSY</name>
<evidence type="ECO:0000313" key="4">
    <source>
        <dbReference type="EMBL" id="KAE8711541.1"/>
    </source>
</evidence>
<evidence type="ECO:0000256" key="2">
    <source>
        <dbReference type="ARBA" id="ARBA00023163"/>
    </source>
</evidence>
<dbReference type="Pfam" id="PF03514">
    <property type="entry name" value="GRAS"/>
    <property type="match status" value="1"/>
</dbReference>
<dbReference type="PROSITE" id="PS50985">
    <property type="entry name" value="GRAS"/>
    <property type="match status" value="1"/>
</dbReference>
<dbReference type="AlphaFoldDB" id="A0A6A3B4U0"/>
<keyword evidence="5" id="KW-1185">Reference proteome</keyword>
<comment type="caution">
    <text evidence="3">Lacks conserved residue(s) required for the propagation of feature annotation.</text>
</comment>
<keyword evidence="2" id="KW-0804">Transcription</keyword>
<accession>A0A6A3B4U0</accession>
<evidence type="ECO:0000256" key="3">
    <source>
        <dbReference type="PROSITE-ProRule" id="PRU01191"/>
    </source>
</evidence>
<comment type="similarity">
    <text evidence="3">Belongs to the GRAS family.</text>
</comment>
<dbReference type="Proteomes" id="UP000436088">
    <property type="component" value="Unassembled WGS sequence"/>
</dbReference>
<reference evidence="4" key="1">
    <citation type="submission" date="2019-09" db="EMBL/GenBank/DDBJ databases">
        <title>Draft genome information of white flower Hibiscus syriacus.</title>
        <authorList>
            <person name="Kim Y.-M."/>
        </authorList>
    </citation>
    <scope>NUCLEOTIDE SEQUENCE [LARGE SCALE GENOMIC DNA]</scope>
    <source>
        <strain evidence="4">YM2019G1</strain>
    </source>
</reference>
<dbReference type="InterPro" id="IPR005202">
    <property type="entry name" value="TF_GRAS"/>
</dbReference>
<gene>
    <name evidence="4" type="ORF">F3Y22_tig00110287pilonHSYRG00056</name>
</gene>
<dbReference type="OrthoDB" id="1935022at2759"/>
<dbReference type="EMBL" id="VEPZ02000911">
    <property type="protein sequence ID" value="KAE8711541.1"/>
    <property type="molecule type" value="Genomic_DNA"/>
</dbReference>